<evidence type="ECO:0000313" key="2">
    <source>
        <dbReference type="EMBL" id="KZO94936.1"/>
    </source>
</evidence>
<dbReference type="Proteomes" id="UP000076738">
    <property type="component" value="Unassembled WGS sequence"/>
</dbReference>
<organism evidence="2 3">
    <name type="scientific">Calocera viscosa (strain TUFC12733)</name>
    <dbReference type="NCBI Taxonomy" id="1330018"/>
    <lineage>
        <taxon>Eukaryota</taxon>
        <taxon>Fungi</taxon>
        <taxon>Dikarya</taxon>
        <taxon>Basidiomycota</taxon>
        <taxon>Agaricomycotina</taxon>
        <taxon>Dacrymycetes</taxon>
        <taxon>Dacrymycetales</taxon>
        <taxon>Dacrymycetaceae</taxon>
        <taxon>Calocera</taxon>
    </lineage>
</organism>
<reference evidence="2 3" key="1">
    <citation type="journal article" date="2016" name="Mol. Biol. Evol.">
        <title>Comparative Genomics of Early-Diverging Mushroom-Forming Fungi Provides Insights into the Origins of Lignocellulose Decay Capabilities.</title>
        <authorList>
            <person name="Nagy L.G."/>
            <person name="Riley R."/>
            <person name="Tritt A."/>
            <person name="Adam C."/>
            <person name="Daum C."/>
            <person name="Floudas D."/>
            <person name="Sun H."/>
            <person name="Yadav J.S."/>
            <person name="Pangilinan J."/>
            <person name="Larsson K.H."/>
            <person name="Matsuura K."/>
            <person name="Barry K."/>
            <person name="Labutti K."/>
            <person name="Kuo R."/>
            <person name="Ohm R.A."/>
            <person name="Bhattacharya S.S."/>
            <person name="Shirouzu T."/>
            <person name="Yoshinaga Y."/>
            <person name="Martin F.M."/>
            <person name="Grigoriev I.V."/>
            <person name="Hibbett D.S."/>
        </authorList>
    </citation>
    <scope>NUCLEOTIDE SEQUENCE [LARGE SCALE GENOMIC DNA]</scope>
    <source>
        <strain evidence="2 3">TUFC12733</strain>
    </source>
</reference>
<dbReference type="EMBL" id="KV417292">
    <property type="protein sequence ID" value="KZO94936.1"/>
    <property type="molecule type" value="Genomic_DNA"/>
</dbReference>
<gene>
    <name evidence="2" type="ORF">CALVIDRAFT_194158</name>
</gene>
<feature type="compositionally biased region" description="Polar residues" evidence="1">
    <location>
        <begin position="130"/>
        <end position="141"/>
    </location>
</feature>
<proteinExistence type="predicted"/>
<feature type="region of interest" description="Disordered" evidence="1">
    <location>
        <begin position="188"/>
        <end position="224"/>
    </location>
</feature>
<accession>A0A167KRR1</accession>
<feature type="compositionally biased region" description="Basic and acidic residues" evidence="1">
    <location>
        <begin position="416"/>
        <end position="445"/>
    </location>
</feature>
<keyword evidence="3" id="KW-1185">Reference proteome</keyword>
<feature type="region of interest" description="Disordered" evidence="1">
    <location>
        <begin position="416"/>
        <end position="501"/>
    </location>
</feature>
<feature type="compositionally biased region" description="Basic and acidic residues" evidence="1">
    <location>
        <begin position="103"/>
        <end position="117"/>
    </location>
</feature>
<name>A0A167KRR1_CALVF</name>
<feature type="region of interest" description="Disordered" evidence="1">
    <location>
        <begin position="76"/>
        <end position="168"/>
    </location>
</feature>
<dbReference type="AlphaFoldDB" id="A0A167KRR1"/>
<evidence type="ECO:0000313" key="3">
    <source>
        <dbReference type="Proteomes" id="UP000076738"/>
    </source>
</evidence>
<protein>
    <submittedName>
        <fullName evidence="2">Uncharacterized protein</fullName>
    </submittedName>
</protein>
<sequence>MMPAGAPMPLNSDTFQPALPAAAPFPAASQSIVPPGDPGPSVMPLEDDYTPQGIYHSTSTPTAAGVYHQEPVHDLHWPSASKKRKAVPEEDQEEGASCTVRQRTQDRSHTPIYERRAQTVNMRTRRPQLANINQGTTSYPGGQSYAVGVSHHGAEPLRRPPPAPVQPDRQEAFQFPQACGPAFEEQFTSGHAPREAAPPPSAQQTRTMPQAPVNGLNHGQPHQTSFRNFAAGERMPLPYGYTLQQENMYRIYPATRPGILGEDYEAPENPVPLNAVEVMLSTTTMPPGEVSNPVIEILQNHLAVTGAAAMPPPPPAGPDIGLLTPPPTPRPAVAALPSINVASHTPLPGALLETAIKPSDSNDEEDQYLGGVATRYWSSSLLHRPISPLPAQHREQQKGKAAAAIVHTHTSPTLDDIIRVKVESSKERTGLQRTDKGKKRTHDDDLPSMPEGSSSKRQRMRVQSPAPARRSPPDSPRPHPLRHSSRRATQPAASGIPIPPPLDCPPLFHNLGSITSKDEYTRRYANQEVGPAFLAGNRLVDDLPDDYEMADHQQTFAAPDRRASATFMNVRGWGPKPPLLCQSASTGTSSWVSNEYPLTETFRYRQQSQ</sequence>
<evidence type="ECO:0000256" key="1">
    <source>
        <dbReference type="SAM" id="MobiDB-lite"/>
    </source>
</evidence>